<dbReference type="AlphaFoldDB" id="A0AA88EXT1"/>
<protein>
    <submittedName>
        <fullName evidence="1">Uncharacterized protein</fullName>
    </submittedName>
</protein>
<proteinExistence type="predicted"/>
<sequence>MVCYPVSRYFDEYIDRPIGQSLYFQEYIDGSGKRPQLWLVRSVKKFENLSFVMFGLCQTLQA</sequence>
<evidence type="ECO:0000313" key="1">
    <source>
        <dbReference type="EMBL" id="KAA3500114.1"/>
    </source>
</evidence>
<comment type="caution">
    <text evidence="1">The sequence shown here is derived from an EMBL/GenBank/DDBJ whole genome shotgun (WGS) entry which is preliminary data.</text>
</comment>
<accession>A0AA88EXT1</accession>
<organism evidence="1 2">
    <name type="scientific">Rhizobium rhizogenes</name>
    <name type="common">Agrobacterium rhizogenes</name>
    <dbReference type="NCBI Taxonomy" id="359"/>
    <lineage>
        <taxon>Bacteria</taxon>
        <taxon>Pseudomonadati</taxon>
        <taxon>Pseudomonadota</taxon>
        <taxon>Alphaproteobacteria</taxon>
        <taxon>Hyphomicrobiales</taxon>
        <taxon>Rhizobiaceae</taxon>
        <taxon>Rhizobium/Agrobacterium group</taxon>
        <taxon>Rhizobium</taxon>
    </lineage>
</organism>
<dbReference type="Proteomes" id="UP000473658">
    <property type="component" value="Unassembled WGS sequence"/>
</dbReference>
<name>A0AA88EXT1_RHIRH</name>
<evidence type="ECO:0000313" key="2">
    <source>
        <dbReference type="Proteomes" id="UP000473658"/>
    </source>
</evidence>
<dbReference type="EMBL" id="QRFF01000005">
    <property type="protein sequence ID" value="KAA3500114.1"/>
    <property type="molecule type" value="Genomic_DNA"/>
</dbReference>
<reference evidence="1 2" key="1">
    <citation type="submission" date="2018-08" db="EMBL/GenBank/DDBJ databases">
        <title>Crown Gall in kiwifruit.</title>
        <authorList>
            <person name="Visnovsky S.B."/>
            <person name="Pitman A.R."/>
        </authorList>
    </citation>
    <scope>NUCLEOTIDE SEQUENCE [LARGE SCALE GENOMIC DNA]</scope>
    <source>
        <strain evidence="1 2">SBV_302_78_2</strain>
    </source>
</reference>
<gene>
    <name evidence="1" type="ORF">DXM27_19145</name>
</gene>